<organism evidence="2 3">
    <name type="scientific">Ophiocordyceps unilateralis</name>
    <name type="common">Zombie-ant fungus</name>
    <name type="synonym">Torrubia unilateralis</name>
    <dbReference type="NCBI Taxonomy" id="268505"/>
    <lineage>
        <taxon>Eukaryota</taxon>
        <taxon>Fungi</taxon>
        <taxon>Dikarya</taxon>
        <taxon>Ascomycota</taxon>
        <taxon>Pezizomycotina</taxon>
        <taxon>Sordariomycetes</taxon>
        <taxon>Hypocreomycetidae</taxon>
        <taxon>Hypocreales</taxon>
        <taxon>Ophiocordycipitaceae</taxon>
        <taxon>Ophiocordyceps</taxon>
    </lineage>
</organism>
<dbReference type="EMBL" id="LAZP02000250">
    <property type="protein sequence ID" value="PFH58840.1"/>
    <property type="molecule type" value="Genomic_DNA"/>
</dbReference>
<dbReference type="AlphaFoldDB" id="A0A2A9PD90"/>
<reference evidence="2 3" key="1">
    <citation type="journal article" date="2015" name="BMC Genomics">
        <title>Gene expression during zombie ant biting behavior reflects the complexity underlying fungal parasitic behavioral manipulation.</title>
        <authorList>
            <person name="de Bekker C."/>
            <person name="Ohm R.A."/>
            <person name="Loreto R.G."/>
            <person name="Sebastian A."/>
            <person name="Albert I."/>
            <person name="Merrow M."/>
            <person name="Brachmann A."/>
            <person name="Hughes D.P."/>
        </authorList>
    </citation>
    <scope>NUCLEOTIDE SEQUENCE [LARGE SCALE GENOMIC DNA]</scope>
    <source>
        <strain evidence="2 3">SC16a</strain>
    </source>
</reference>
<sequence length="265" mass="28075">MIVNLMLLHAALAAPTFNNTITGHIFFNRSVTLNNTLTFNNTKVNFIQTGNCVQGTPASNDQFDIQYERVRPGALREMNGSIIEPGFFNRYAAVGKSVLLSVGNPFTTYAEFRCQFTCNAIPGCASFVGYEKSMPGNFSNFQCQFFNSSIKPENIIPKPAGSNATLTNAYNKLCQQDLGGALDTEVGQGGFGQSIVGAEQDTGDGQVGDGQLVGNGLDTGAEQGAGGEQSEGGQDLEGEDLQGVQDLDNEDNSTGPLSDVGQSID</sequence>
<accession>A0A2A9PD90</accession>
<protein>
    <submittedName>
        <fullName evidence="2">Uncharacterized protein</fullName>
    </submittedName>
</protein>
<dbReference type="OrthoDB" id="5229184at2759"/>
<evidence type="ECO:0000256" key="1">
    <source>
        <dbReference type="SAM" id="MobiDB-lite"/>
    </source>
</evidence>
<feature type="compositionally biased region" description="Polar residues" evidence="1">
    <location>
        <begin position="252"/>
        <end position="265"/>
    </location>
</feature>
<evidence type="ECO:0000313" key="2">
    <source>
        <dbReference type="EMBL" id="PFH58840.1"/>
    </source>
</evidence>
<gene>
    <name evidence="2" type="ORF">XA68_13146</name>
</gene>
<evidence type="ECO:0000313" key="3">
    <source>
        <dbReference type="Proteomes" id="UP000037136"/>
    </source>
</evidence>
<comment type="caution">
    <text evidence="2">The sequence shown here is derived from an EMBL/GenBank/DDBJ whole genome shotgun (WGS) entry which is preliminary data.</text>
</comment>
<feature type="region of interest" description="Disordered" evidence="1">
    <location>
        <begin position="192"/>
        <end position="265"/>
    </location>
</feature>
<proteinExistence type="predicted"/>
<reference evidence="2 3" key="2">
    <citation type="journal article" date="2017" name="Sci. Rep.">
        <title>Ant-infecting Ophiocordyceps genomes reveal a high diversity of potential behavioral manipulation genes and a possible major role for enterotoxins.</title>
        <authorList>
            <person name="de Bekker C."/>
            <person name="Ohm R.A."/>
            <person name="Evans H.C."/>
            <person name="Brachmann A."/>
            <person name="Hughes D.P."/>
        </authorList>
    </citation>
    <scope>NUCLEOTIDE SEQUENCE [LARGE SCALE GENOMIC DNA]</scope>
    <source>
        <strain evidence="2 3">SC16a</strain>
    </source>
</reference>
<dbReference type="Proteomes" id="UP000037136">
    <property type="component" value="Unassembled WGS sequence"/>
</dbReference>
<keyword evidence="3" id="KW-1185">Reference proteome</keyword>
<name>A0A2A9PD90_OPHUN</name>